<feature type="compositionally biased region" description="Low complexity" evidence="1">
    <location>
        <begin position="1"/>
        <end position="46"/>
    </location>
</feature>
<sequence>MSSSSSSSSFSSSRSTSASASATSSSPFIPATSVISAPATSTPSSGAGNGGNGGGGFGNPSIASSASLYRTSNTPPHLVPRNQDSQTLTARPFNDIAVYTFLATLVLLLSVSAAIVIRSFLLRRRHRRMVEEAIRNGTWIPPAPSGRGGPRIDLSKKPRMWEAYLDLNNQNQVLHQQASMSDERDWDSMNPVMAEYVSNESMMKKQQNTNTGAGAGVGTGGEGGADGSGNDGGGLVGSSRRLMGGIARRVRGVLRPSASGPTLPLAHPASNGTGNNTRQGSAVNLGANTVGQEVQMSELTSPEPPRVRVAVLIAMPRPHGSHSSSSSPSSSSPASASAPTAPSRTASSSSASASTSTSASLSPQLPTNPPAYSEEEEELPHIEMGVAELVVSDTHQLSHLSSREEAHYEGKGKVRESIMSVGSL</sequence>
<feature type="region of interest" description="Disordered" evidence="1">
    <location>
        <begin position="255"/>
        <end position="283"/>
    </location>
</feature>
<comment type="caution">
    <text evidence="3">The sequence shown here is derived from an EMBL/GenBank/DDBJ whole genome shotgun (WGS) entry which is preliminary data.</text>
</comment>
<gene>
    <name evidence="3" type="ORF">P691DRAFT_757679</name>
</gene>
<accession>A0A9P5XIJ6</accession>
<proteinExistence type="predicted"/>
<name>A0A9P5XIJ6_9AGAR</name>
<evidence type="ECO:0000313" key="3">
    <source>
        <dbReference type="EMBL" id="KAF9450987.1"/>
    </source>
</evidence>
<feature type="compositionally biased region" description="Basic and acidic residues" evidence="1">
    <location>
        <begin position="401"/>
        <end position="416"/>
    </location>
</feature>
<dbReference type="AlphaFoldDB" id="A0A9P5XIJ6"/>
<dbReference type="EMBL" id="MU151093">
    <property type="protein sequence ID" value="KAF9450987.1"/>
    <property type="molecule type" value="Genomic_DNA"/>
</dbReference>
<feature type="region of interest" description="Disordered" evidence="1">
    <location>
        <begin position="1"/>
        <end position="85"/>
    </location>
</feature>
<feature type="transmembrane region" description="Helical" evidence="2">
    <location>
        <begin position="96"/>
        <end position="121"/>
    </location>
</feature>
<feature type="compositionally biased region" description="Polar residues" evidence="1">
    <location>
        <begin position="270"/>
        <end position="283"/>
    </location>
</feature>
<keyword evidence="2" id="KW-0812">Transmembrane</keyword>
<organism evidence="3 4">
    <name type="scientific">Macrolepiota fuliginosa MF-IS2</name>
    <dbReference type="NCBI Taxonomy" id="1400762"/>
    <lineage>
        <taxon>Eukaryota</taxon>
        <taxon>Fungi</taxon>
        <taxon>Dikarya</taxon>
        <taxon>Basidiomycota</taxon>
        <taxon>Agaricomycotina</taxon>
        <taxon>Agaricomycetes</taxon>
        <taxon>Agaricomycetidae</taxon>
        <taxon>Agaricales</taxon>
        <taxon>Agaricineae</taxon>
        <taxon>Agaricaceae</taxon>
        <taxon>Macrolepiota</taxon>
    </lineage>
</organism>
<feature type="region of interest" description="Disordered" evidence="1">
    <location>
        <begin position="395"/>
        <end position="424"/>
    </location>
</feature>
<evidence type="ECO:0000256" key="2">
    <source>
        <dbReference type="SAM" id="Phobius"/>
    </source>
</evidence>
<feature type="compositionally biased region" description="Gly residues" evidence="1">
    <location>
        <begin position="47"/>
        <end position="58"/>
    </location>
</feature>
<feature type="region of interest" description="Disordered" evidence="1">
    <location>
        <begin position="206"/>
        <end position="239"/>
    </location>
</feature>
<feature type="compositionally biased region" description="Polar residues" evidence="1">
    <location>
        <begin position="61"/>
        <end position="75"/>
    </location>
</feature>
<keyword evidence="2" id="KW-1133">Transmembrane helix</keyword>
<feature type="compositionally biased region" description="Low complexity" evidence="1">
    <location>
        <begin position="321"/>
        <end position="363"/>
    </location>
</feature>
<dbReference type="OrthoDB" id="2683906at2759"/>
<dbReference type="Proteomes" id="UP000807342">
    <property type="component" value="Unassembled WGS sequence"/>
</dbReference>
<feature type="compositionally biased region" description="Gly residues" evidence="1">
    <location>
        <begin position="213"/>
        <end position="236"/>
    </location>
</feature>
<reference evidence="3" key="1">
    <citation type="submission" date="2020-11" db="EMBL/GenBank/DDBJ databases">
        <authorList>
            <consortium name="DOE Joint Genome Institute"/>
            <person name="Ahrendt S."/>
            <person name="Riley R."/>
            <person name="Andreopoulos W."/>
            <person name="Labutti K."/>
            <person name="Pangilinan J."/>
            <person name="Ruiz-Duenas F.J."/>
            <person name="Barrasa J.M."/>
            <person name="Sanchez-Garcia M."/>
            <person name="Camarero S."/>
            <person name="Miyauchi S."/>
            <person name="Serrano A."/>
            <person name="Linde D."/>
            <person name="Babiker R."/>
            <person name="Drula E."/>
            <person name="Ayuso-Fernandez I."/>
            <person name="Pacheco R."/>
            <person name="Padilla G."/>
            <person name="Ferreira P."/>
            <person name="Barriuso J."/>
            <person name="Kellner H."/>
            <person name="Castanera R."/>
            <person name="Alfaro M."/>
            <person name="Ramirez L."/>
            <person name="Pisabarro A.G."/>
            <person name="Kuo A."/>
            <person name="Tritt A."/>
            <person name="Lipzen A."/>
            <person name="He G."/>
            <person name="Yan M."/>
            <person name="Ng V."/>
            <person name="Cullen D."/>
            <person name="Martin F."/>
            <person name="Rosso M.-N."/>
            <person name="Henrissat B."/>
            <person name="Hibbett D."/>
            <person name="Martinez A.T."/>
            <person name="Grigoriev I.V."/>
        </authorList>
    </citation>
    <scope>NUCLEOTIDE SEQUENCE</scope>
    <source>
        <strain evidence="3">MF-IS2</strain>
    </source>
</reference>
<keyword evidence="2" id="KW-0472">Membrane</keyword>
<protein>
    <submittedName>
        <fullName evidence="3">Uncharacterized protein</fullName>
    </submittedName>
</protein>
<feature type="region of interest" description="Disordered" evidence="1">
    <location>
        <begin position="317"/>
        <end position="379"/>
    </location>
</feature>
<evidence type="ECO:0000313" key="4">
    <source>
        <dbReference type="Proteomes" id="UP000807342"/>
    </source>
</evidence>
<evidence type="ECO:0000256" key="1">
    <source>
        <dbReference type="SAM" id="MobiDB-lite"/>
    </source>
</evidence>
<keyword evidence="4" id="KW-1185">Reference proteome</keyword>